<feature type="region of interest" description="Disordered" evidence="1">
    <location>
        <begin position="50"/>
        <end position="92"/>
    </location>
</feature>
<name>A0AAV4HS19_9GAST</name>
<evidence type="ECO:0000256" key="1">
    <source>
        <dbReference type="SAM" id="MobiDB-lite"/>
    </source>
</evidence>
<gene>
    <name evidence="2" type="ORF">ElyMa_001065900</name>
</gene>
<dbReference type="AlphaFoldDB" id="A0AAV4HS19"/>
<sequence length="111" mass="11774">MNSSIQNLELKQFSAWSSNQNTASVKHKGKTNLGQLERVNNDTVIQRCSSSVTIPPSSSVTIPPSSSVTIRPSSSVTIRPSSSVTIRPSSSVTIPPFSSVTIPPFSSITTV</sequence>
<feature type="region of interest" description="Disordered" evidence="1">
    <location>
        <begin position="19"/>
        <end position="38"/>
    </location>
</feature>
<organism evidence="2 3">
    <name type="scientific">Elysia marginata</name>
    <dbReference type="NCBI Taxonomy" id="1093978"/>
    <lineage>
        <taxon>Eukaryota</taxon>
        <taxon>Metazoa</taxon>
        <taxon>Spiralia</taxon>
        <taxon>Lophotrochozoa</taxon>
        <taxon>Mollusca</taxon>
        <taxon>Gastropoda</taxon>
        <taxon>Heterobranchia</taxon>
        <taxon>Euthyneura</taxon>
        <taxon>Panpulmonata</taxon>
        <taxon>Sacoglossa</taxon>
        <taxon>Placobranchoidea</taxon>
        <taxon>Plakobranchidae</taxon>
        <taxon>Elysia</taxon>
    </lineage>
</organism>
<dbReference type="Proteomes" id="UP000762676">
    <property type="component" value="Unassembled WGS sequence"/>
</dbReference>
<evidence type="ECO:0000313" key="2">
    <source>
        <dbReference type="EMBL" id="GFS00203.1"/>
    </source>
</evidence>
<proteinExistence type="predicted"/>
<dbReference type="EMBL" id="BMAT01002150">
    <property type="protein sequence ID" value="GFS00203.1"/>
    <property type="molecule type" value="Genomic_DNA"/>
</dbReference>
<evidence type="ECO:0000313" key="3">
    <source>
        <dbReference type="Proteomes" id="UP000762676"/>
    </source>
</evidence>
<protein>
    <submittedName>
        <fullName evidence="2">WSC domain-containing protein</fullName>
    </submittedName>
</protein>
<comment type="caution">
    <text evidence="2">The sequence shown here is derived from an EMBL/GenBank/DDBJ whole genome shotgun (WGS) entry which is preliminary data.</text>
</comment>
<keyword evidence="3" id="KW-1185">Reference proteome</keyword>
<reference evidence="2 3" key="1">
    <citation type="journal article" date="2021" name="Elife">
        <title>Chloroplast acquisition without the gene transfer in kleptoplastic sea slugs, Plakobranchus ocellatus.</title>
        <authorList>
            <person name="Maeda T."/>
            <person name="Takahashi S."/>
            <person name="Yoshida T."/>
            <person name="Shimamura S."/>
            <person name="Takaki Y."/>
            <person name="Nagai Y."/>
            <person name="Toyoda A."/>
            <person name="Suzuki Y."/>
            <person name="Arimoto A."/>
            <person name="Ishii H."/>
            <person name="Satoh N."/>
            <person name="Nishiyama T."/>
            <person name="Hasebe M."/>
            <person name="Maruyama T."/>
            <person name="Minagawa J."/>
            <person name="Obokata J."/>
            <person name="Shigenobu S."/>
        </authorList>
    </citation>
    <scope>NUCLEOTIDE SEQUENCE [LARGE SCALE GENOMIC DNA]</scope>
</reference>
<accession>A0AAV4HS19</accession>